<protein>
    <submittedName>
        <fullName evidence="10">Response regulator</fullName>
    </submittedName>
</protein>
<evidence type="ECO:0000256" key="5">
    <source>
        <dbReference type="ARBA" id="ARBA00023163"/>
    </source>
</evidence>
<keyword evidence="3" id="KW-0805">Transcription regulation</keyword>
<evidence type="ECO:0000256" key="2">
    <source>
        <dbReference type="ARBA" id="ARBA00023012"/>
    </source>
</evidence>
<evidence type="ECO:0000313" key="10">
    <source>
        <dbReference type="EMBL" id="MFC4728438.1"/>
    </source>
</evidence>
<dbReference type="InterPro" id="IPR001789">
    <property type="entry name" value="Sig_transdc_resp-reg_receiver"/>
</dbReference>
<dbReference type="SMART" id="SM00862">
    <property type="entry name" value="Trans_reg_C"/>
    <property type="match status" value="1"/>
</dbReference>
<dbReference type="InterPro" id="IPR039420">
    <property type="entry name" value="WalR-like"/>
</dbReference>
<keyword evidence="1 6" id="KW-0597">Phosphoprotein</keyword>
<comment type="caution">
    <text evidence="10">The sequence shown here is derived from an EMBL/GenBank/DDBJ whole genome shotgun (WGS) entry which is preliminary data.</text>
</comment>
<dbReference type="SMART" id="SM00448">
    <property type="entry name" value="REC"/>
    <property type="match status" value="1"/>
</dbReference>
<evidence type="ECO:0000256" key="4">
    <source>
        <dbReference type="ARBA" id="ARBA00023125"/>
    </source>
</evidence>
<evidence type="ECO:0000256" key="3">
    <source>
        <dbReference type="ARBA" id="ARBA00023015"/>
    </source>
</evidence>
<evidence type="ECO:0000256" key="6">
    <source>
        <dbReference type="PROSITE-ProRule" id="PRU00169"/>
    </source>
</evidence>
<organism evidence="10 11">
    <name type="scientific">Coralloluteibacterium thermophilum</name>
    <dbReference type="NCBI Taxonomy" id="2707049"/>
    <lineage>
        <taxon>Bacteria</taxon>
        <taxon>Pseudomonadati</taxon>
        <taxon>Pseudomonadota</taxon>
        <taxon>Gammaproteobacteria</taxon>
        <taxon>Lysobacterales</taxon>
        <taxon>Lysobacteraceae</taxon>
        <taxon>Coralloluteibacterium</taxon>
    </lineage>
</organism>
<dbReference type="Pfam" id="PF00486">
    <property type="entry name" value="Trans_reg_C"/>
    <property type="match status" value="1"/>
</dbReference>
<feature type="domain" description="Response regulatory" evidence="8">
    <location>
        <begin position="7"/>
        <end position="119"/>
    </location>
</feature>
<dbReference type="PROSITE" id="PS51755">
    <property type="entry name" value="OMPR_PHOB"/>
    <property type="match status" value="1"/>
</dbReference>
<proteinExistence type="predicted"/>
<dbReference type="RefSeq" id="WP_377004469.1">
    <property type="nucleotide sequence ID" value="NZ_JBHSGG010000026.1"/>
</dbReference>
<dbReference type="PANTHER" id="PTHR48111">
    <property type="entry name" value="REGULATOR OF RPOS"/>
    <property type="match status" value="1"/>
</dbReference>
<keyword evidence="2" id="KW-0902">Two-component regulatory system</keyword>
<evidence type="ECO:0000259" key="8">
    <source>
        <dbReference type="PROSITE" id="PS50110"/>
    </source>
</evidence>
<dbReference type="Pfam" id="PF00072">
    <property type="entry name" value="Response_reg"/>
    <property type="match status" value="1"/>
</dbReference>
<dbReference type="InterPro" id="IPR001867">
    <property type="entry name" value="OmpR/PhoB-type_DNA-bd"/>
</dbReference>
<dbReference type="EMBL" id="JBHSGG010000026">
    <property type="protein sequence ID" value="MFC4728438.1"/>
    <property type="molecule type" value="Genomic_DNA"/>
</dbReference>
<dbReference type="SUPFAM" id="SSF46894">
    <property type="entry name" value="C-terminal effector domain of the bipartite response regulators"/>
    <property type="match status" value="1"/>
</dbReference>
<feature type="domain" description="OmpR/PhoB-type" evidence="9">
    <location>
        <begin position="133"/>
        <end position="234"/>
    </location>
</feature>
<dbReference type="Gene3D" id="6.10.250.690">
    <property type="match status" value="1"/>
</dbReference>
<keyword evidence="11" id="KW-1185">Reference proteome</keyword>
<dbReference type="PROSITE" id="PS50110">
    <property type="entry name" value="RESPONSE_REGULATORY"/>
    <property type="match status" value="1"/>
</dbReference>
<dbReference type="CDD" id="cd00383">
    <property type="entry name" value="trans_reg_C"/>
    <property type="match status" value="1"/>
</dbReference>
<dbReference type="CDD" id="cd17574">
    <property type="entry name" value="REC_OmpR"/>
    <property type="match status" value="1"/>
</dbReference>
<dbReference type="InterPro" id="IPR016032">
    <property type="entry name" value="Sig_transdc_resp-reg_C-effctor"/>
</dbReference>
<name>A0ABV9NMU6_9GAMM</name>
<evidence type="ECO:0000259" key="9">
    <source>
        <dbReference type="PROSITE" id="PS51755"/>
    </source>
</evidence>
<gene>
    <name evidence="10" type="ORF">ACFO3Q_09665</name>
</gene>
<evidence type="ECO:0000256" key="1">
    <source>
        <dbReference type="ARBA" id="ARBA00022553"/>
    </source>
</evidence>
<evidence type="ECO:0000313" key="11">
    <source>
        <dbReference type="Proteomes" id="UP001595892"/>
    </source>
</evidence>
<dbReference type="PANTHER" id="PTHR48111:SF4">
    <property type="entry name" value="DNA-BINDING DUAL TRANSCRIPTIONAL REGULATOR OMPR"/>
    <property type="match status" value="1"/>
</dbReference>
<dbReference type="Gene3D" id="1.10.10.10">
    <property type="entry name" value="Winged helix-like DNA-binding domain superfamily/Winged helix DNA-binding domain"/>
    <property type="match status" value="1"/>
</dbReference>
<dbReference type="SUPFAM" id="SSF52172">
    <property type="entry name" value="CheY-like"/>
    <property type="match status" value="1"/>
</dbReference>
<accession>A0ABV9NMU6</accession>
<keyword evidence="4 7" id="KW-0238">DNA-binding</keyword>
<dbReference type="Gene3D" id="3.40.50.2300">
    <property type="match status" value="1"/>
</dbReference>
<reference evidence="11" key="1">
    <citation type="journal article" date="2019" name="Int. J. Syst. Evol. Microbiol.">
        <title>The Global Catalogue of Microorganisms (GCM) 10K type strain sequencing project: providing services to taxonomists for standard genome sequencing and annotation.</title>
        <authorList>
            <consortium name="The Broad Institute Genomics Platform"/>
            <consortium name="The Broad Institute Genome Sequencing Center for Infectious Disease"/>
            <person name="Wu L."/>
            <person name="Ma J."/>
        </authorList>
    </citation>
    <scope>NUCLEOTIDE SEQUENCE [LARGE SCALE GENOMIC DNA]</scope>
    <source>
        <strain evidence="11">CGMCC 1.13574</strain>
    </source>
</reference>
<dbReference type="InterPro" id="IPR011006">
    <property type="entry name" value="CheY-like_superfamily"/>
</dbReference>
<evidence type="ECO:0000256" key="7">
    <source>
        <dbReference type="PROSITE-ProRule" id="PRU01091"/>
    </source>
</evidence>
<dbReference type="Proteomes" id="UP001595892">
    <property type="component" value="Unassembled WGS sequence"/>
</dbReference>
<keyword evidence="5" id="KW-0804">Transcription</keyword>
<feature type="DNA-binding region" description="OmpR/PhoB-type" evidence="7">
    <location>
        <begin position="133"/>
        <end position="234"/>
    </location>
</feature>
<sequence length="239" mass="25983">MAPETARIVVVDDDASIRDALCDYLARHGYAVRAADGAAALDRLLAQAPADLVVLDWMMPGEDGLSVCRRLAEADVAVLMLSALDTPPDRVIGLEVGADDYLAKPFEPRELLARVRALLRRGAQLRRQAAAPAEGYAFAGWTLQIEARALRAPDGAEVTLTAGEFALLRAFVERAGRVLDRERLMALTHGDTAESFDRAVDLAISRLRRKLSQAHPGADALIQTLRGEGYRFAATVRRL</sequence>
<feature type="modified residue" description="4-aspartylphosphate" evidence="6">
    <location>
        <position position="56"/>
    </location>
</feature>
<dbReference type="InterPro" id="IPR036388">
    <property type="entry name" value="WH-like_DNA-bd_sf"/>
</dbReference>